<feature type="compositionally biased region" description="Basic and acidic residues" evidence="1">
    <location>
        <begin position="64"/>
        <end position="76"/>
    </location>
</feature>
<accession>X7EK58</accession>
<evidence type="ECO:0000313" key="3">
    <source>
        <dbReference type="EMBL" id="ETX16302.1"/>
    </source>
</evidence>
<keyword evidence="2" id="KW-0812">Transmembrane</keyword>
<sequence>MGYILDLTILALLIGALGFGLVIDRRVRRLMAALGDLEPAVSQFSSAVDRSADAVTSFRSAAEGTERSRPAARRVEPAFQKTRRTAPAKDGTARIEGKSDLVRSFFETVRSREA</sequence>
<keyword evidence="3" id="KW-0282">Flagellum</keyword>
<keyword evidence="2" id="KW-1133">Transmembrane helix</keyword>
<dbReference type="STRING" id="1449350.OCH239_00185"/>
<dbReference type="OrthoDB" id="7865359at2"/>
<reference evidence="3 4" key="1">
    <citation type="submission" date="2014-01" db="EMBL/GenBank/DDBJ databases">
        <title>Roseivivax halodurans JCM 10272 Genome Sequencing.</title>
        <authorList>
            <person name="Lai Q."/>
            <person name="Li G."/>
            <person name="Shao Z."/>
        </authorList>
    </citation>
    <scope>NUCLEOTIDE SEQUENCE [LARGE SCALE GENOMIC DNA]</scope>
    <source>
        <strain evidence="3 4">JCM 10272</strain>
    </source>
</reference>
<protein>
    <submittedName>
        <fullName evidence="3">Flagellar motor switch protein</fullName>
    </submittedName>
</protein>
<evidence type="ECO:0000256" key="2">
    <source>
        <dbReference type="SAM" id="Phobius"/>
    </source>
</evidence>
<keyword evidence="2" id="KW-0472">Membrane</keyword>
<organism evidence="3 4">
    <name type="scientific">Roseivivax halodurans JCM 10272</name>
    <dbReference type="NCBI Taxonomy" id="1449350"/>
    <lineage>
        <taxon>Bacteria</taxon>
        <taxon>Pseudomonadati</taxon>
        <taxon>Pseudomonadota</taxon>
        <taxon>Alphaproteobacteria</taxon>
        <taxon>Rhodobacterales</taxon>
        <taxon>Roseobacteraceae</taxon>
        <taxon>Roseivivax</taxon>
    </lineage>
</organism>
<dbReference type="EMBL" id="JALZ01000001">
    <property type="protein sequence ID" value="ETX16302.1"/>
    <property type="molecule type" value="Genomic_DNA"/>
</dbReference>
<dbReference type="Proteomes" id="UP000022447">
    <property type="component" value="Unassembled WGS sequence"/>
</dbReference>
<evidence type="ECO:0000313" key="4">
    <source>
        <dbReference type="Proteomes" id="UP000022447"/>
    </source>
</evidence>
<feature type="region of interest" description="Disordered" evidence="1">
    <location>
        <begin position="59"/>
        <end position="93"/>
    </location>
</feature>
<evidence type="ECO:0000256" key="1">
    <source>
        <dbReference type="SAM" id="MobiDB-lite"/>
    </source>
</evidence>
<gene>
    <name evidence="3" type="ORF">OCH239_00185</name>
</gene>
<dbReference type="AlphaFoldDB" id="X7EK58"/>
<keyword evidence="3" id="KW-0966">Cell projection</keyword>
<keyword evidence="3" id="KW-0969">Cilium</keyword>
<dbReference type="eggNOG" id="ENOG503356Y">
    <property type="taxonomic scope" value="Bacteria"/>
</dbReference>
<comment type="caution">
    <text evidence="3">The sequence shown here is derived from an EMBL/GenBank/DDBJ whole genome shotgun (WGS) entry which is preliminary data.</text>
</comment>
<proteinExistence type="predicted"/>
<keyword evidence="4" id="KW-1185">Reference proteome</keyword>
<feature type="transmembrane region" description="Helical" evidence="2">
    <location>
        <begin position="6"/>
        <end position="23"/>
    </location>
</feature>
<name>X7EK58_9RHOB</name>